<evidence type="ECO:0000313" key="2">
    <source>
        <dbReference type="Proteomes" id="UP001215143"/>
    </source>
</evidence>
<evidence type="ECO:0000313" key="1">
    <source>
        <dbReference type="EMBL" id="WDF02009.1"/>
    </source>
</evidence>
<name>A0ABY7W344_9BACI</name>
<organism evidence="1 2">
    <name type="scientific">Shouchella hunanensis</name>
    <dbReference type="NCBI Taxonomy" id="766894"/>
    <lineage>
        <taxon>Bacteria</taxon>
        <taxon>Bacillati</taxon>
        <taxon>Bacillota</taxon>
        <taxon>Bacilli</taxon>
        <taxon>Bacillales</taxon>
        <taxon>Bacillaceae</taxon>
        <taxon>Shouchella</taxon>
    </lineage>
</organism>
<gene>
    <name evidence="1" type="ORF">PQ477_10775</name>
</gene>
<dbReference type="Proteomes" id="UP001215143">
    <property type="component" value="Chromosome"/>
</dbReference>
<reference evidence="1 2" key="1">
    <citation type="submission" date="2023-02" db="EMBL/GenBank/DDBJ databases">
        <authorList>
            <person name="Liu G."/>
        </authorList>
    </citation>
    <scope>NUCLEOTIDE SEQUENCE [LARGE SCALE GENOMIC DNA]</scope>
    <source>
        <strain evidence="1 2">DSM 23008</strain>
    </source>
</reference>
<dbReference type="RefSeq" id="WP_274271736.1">
    <property type="nucleotide sequence ID" value="NZ_CP117834.1"/>
</dbReference>
<proteinExistence type="predicted"/>
<sequence length="69" mass="7694">MLKWIRAEGVAEEELSAVLSREQLIPIVHYTTYEALRDVSPLLMSRSGLDTAEEPLADLAVKLAELVEL</sequence>
<keyword evidence="2" id="KW-1185">Reference proteome</keyword>
<protein>
    <submittedName>
        <fullName evidence="1">Uncharacterized protein</fullName>
    </submittedName>
</protein>
<accession>A0ABY7W344</accession>
<dbReference type="EMBL" id="CP117834">
    <property type="protein sequence ID" value="WDF02009.1"/>
    <property type="molecule type" value="Genomic_DNA"/>
</dbReference>